<sequence length="260" mass="29133">MTNLHIHHRVGALVRATLLWLLLAVLTLPASAITKRDADEAYRKGNFQQAIDDYRELLHRGVSAELYYNLGNAYYRSDNLTQAILAYERASLLSPGDDDIRFNLQFARSKTIDKITPEGETVFATWYRSLVNFTSVDRWATVSVSSVVLALLLMLAYLFAPRLALRKVGFFGGVLFVLTFLCSTLFGWSQKRALESRTGAIIVTPCVSVRKTPVKNAQEAFVLHEGTRVDVTDASLPAWRGIRLADGREGWIPARQLEAI</sequence>
<comment type="caution">
    <text evidence="3">The sequence shown here is derived from an EMBL/GenBank/DDBJ whole genome shotgun (WGS) entry which is preliminary data.</text>
</comment>
<keyword evidence="2" id="KW-0472">Membrane</keyword>
<dbReference type="PROSITE" id="PS50005">
    <property type="entry name" value="TPR"/>
    <property type="match status" value="1"/>
</dbReference>
<dbReference type="Gene3D" id="1.25.40.10">
    <property type="entry name" value="Tetratricopeptide repeat domain"/>
    <property type="match status" value="1"/>
</dbReference>
<dbReference type="RefSeq" id="WP_005847593.1">
    <property type="nucleotide sequence ID" value="NZ_JADU01000009.1"/>
</dbReference>
<dbReference type="InterPro" id="IPR011990">
    <property type="entry name" value="TPR-like_helical_dom_sf"/>
</dbReference>
<dbReference type="Gene3D" id="2.30.30.40">
    <property type="entry name" value="SH3 Domains"/>
    <property type="match status" value="1"/>
</dbReference>
<dbReference type="SMART" id="SM00028">
    <property type="entry name" value="TPR"/>
    <property type="match status" value="1"/>
</dbReference>
<feature type="repeat" description="TPR" evidence="1">
    <location>
        <begin position="64"/>
        <end position="97"/>
    </location>
</feature>
<keyword evidence="1" id="KW-0802">TPR repeat</keyword>
<organism evidence="3 4">
    <name type="scientific">Hallella seregens ATCC 51272</name>
    <dbReference type="NCBI Taxonomy" id="1336250"/>
    <lineage>
        <taxon>Bacteria</taxon>
        <taxon>Pseudomonadati</taxon>
        <taxon>Bacteroidota</taxon>
        <taxon>Bacteroidia</taxon>
        <taxon>Bacteroidales</taxon>
        <taxon>Prevotellaceae</taxon>
        <taxon>Hallella</taxon>
    </lineage>
</organism>
<reference evidence="3 4" key="1">
    <citation type="submission" date="2024-09" db="EMBL/GenBank/DDBJ databases">
        <authorList>
            <person name="Sun Q."/>
            <person name="Mori K."/>
        </authorList>
    </citation>
    <scope>NUCLEOTIDE SEQUENCE [LARGE SCALE GENOMIC DNA]</scope>
    <source>
        <strain evidence="3 4">ATCC 51272</strain>
    </source>
</reference>
<dbReference type="EMBL" id="JBHLZF010000001">
    <property type="protein sequence ID" value="MFB9896770.1"/>
    <property type="molecule type" value="Genomic_DNA"/>
</dbReference>
<feature type="transmembrane region" description="Helical" evidence="2">
    <location>
        <begin position="168"/>
        <end position="188"/>
    </location>
</feature>
<evidence type="ECO:0000256" key="2">
    <source>
        <dbReference type="SAM" id="Phobius"/>
    </source>
</evidence>
<feature type="transmembrane region" description="Helical" evidence="2">
    <location>
        <begin position="139"/>
        <end position="159"/>
    </location>
</feature>
<evidence type="ECO:0000313" key="4">
    <source>
        <dbReference type="Proteomes" id="UP001589688"/>
    </source>
</evidence>
<evidence type="ECO:0000256" key="1">
    <source>
        <dbReference type="PROSITE-ProRule" id="PRU00339"/>
    </source>
</evidence>
<evidence type="ECO:0000313" key="3">
    <source>
        <dbReference type="EMBL" id="MFB9896770.1"/>
    </source>
</evidence>
<name>A0ABV5ZHC1_9BACT</name>
<keyword evidence="2" id="KW-1133">Transmembrane helix</keyword>
<gene>
    <name evidence="3" type="ORF">ACFFK8_02790</name>
</gene>
<dbReference type="PROSITE" id="PS50293">
    <property type="entry name" value="TPR_REGION"/>
    <property type="match status" value="1"/>
</dbReference>
<dbReference type="Pfam" id="PF13432">
    <property type="entry name" value="TPR_16"/>
    <property type="match status" value="1"/>
</dbReference>
<dbReference type="InterPro" id="IPR019734">
    <property type="entry name" value="TPR_rpt"/>
</dbReference>
<proteinExistence type="predicted"/>
<dbReference type="SUPFAM" id="SSF48452">
    <property type="entry name" value="TPR-like"/>
    <property type="match status" value="1"/>
</dbReference>
<dbReference type="Proteomes" id="UP001589688">
    <property type="component" value="Unassembled WGS sequence"/>
</dbReference>
<keyword evidence="4" id="KW-1185">Reference proteome</keyword>
<protein>
    <submittedName>
        <fullName evidence="3">Tetratricopeptide repeat protein</fullName>
    </submittedName>
</protein>
<keyword evidence="2" id="KW-0812">Transmembrane</keyword>
<accession>A0ABV5ZHC1</accession>